<name>A0A6J6N3W2_9ZZZZ</name>
<protein>
    <submittedName>
        <fullName evidence="1">Unannotated protein</fullName>
    </submittedName>
</protein>
<dbReference type="EMBL" id="CAEZXE010000070">
    <property type="protein sequence ID" value="CAB4679564.1"/>
    <property type="molecule type" value="Genomic_DNA"/>
</dbReference>
<gene>
    <name evidence="1" type="ORF">UFOPK2350_00913</name>
</gene>
<dbReference type="AlphaFoldDB" id="A0A6J6N3W2"/>
<reference evidence="1" key="1">
    <citation type="submission" date="2020-05" db="EMBL/GenBank/DDBJ databases">
        <authorList>
            <person name="Chiriac C."/>
            <person name="Salcher M."/>
            <person name="Ghai R."/>
            <person name="Kavagutti S V."/>
        </authorList>
    </citation>
    <scope>NUCLEOTIDE SEQUENCE</scope>
</reference>
<evidence type="ECO:0000313" key="1">
    <source>
        <dbReference type="EMBL" id="CAB4679564.1"/>
    </source>
</evidence>
<accession>A0A6J6N3W2</accession>
<sequence>MRDGFFKAVKRVGGAHQPTEVSGGHKFKGKIERTSTFAVGKRFGSVGVRTAHGDLSLPQSGEINVNMAGHAHHRDATFRTDNGERFGDAAFAADTIDDVIGATGKTNDVTVTDCK</sequence>
<proteinExistence type="predicted"/>
<organism evidence="1">
    <name type="scientific">freshwater metagenome</name>
    <dbReference type="NCBI Taxonomy" id="449393"/>
    <lineage>
        <taxon>unclassified sequences</taxon>
        <taxon>metagenomes</taxon>
        <taxon>ecological metagenomes</taxon>
    </lineage>
</organism>